<evidence type="ECO:0000259" key="11">
    <source>
        <dbReference type="PROSITE" id="PS50014"/>
    </source>
</evidence>
<evidence type="ECO:0000256" key="7">
    <source>
        <dbReference type="ARBA" id="ARBA00023242"/>
    </source>
</evidence>
<keyword evidence="5" id="KW-0010">Activator</keyword>
<dbReference type="Gene3D" id="1.20.920.10">
    <property type="entry name" value="Bromodomain-like"/>
    <property type="match status" value="1"/>
</dbReference>
<dbReference type="CDD" id="cd17996">
    <property type="entry name" value="DEXHc_SMARCA2_SMARCA4"/>
    <property type="match status" value="1"/>
</dbReference>
<dbReference type="InterPro" id="IPR037259">
    <property type="entry name" value="BRK_sf"/>
</dbReference>
<dbReference type="SUPFAM" id="SSF47370">
    <property type="entry name" value="Bromodomain"/>
    <property type="match status" value="1"/>
</dbReference>
<dbReference type="GO" id="GO:0005634">
    <property type="term" value="C:nucleus"/>
    <property type="evidence" value="ECO:0007669"/>
    <property type="project" value="UniProtKB-SubCell"/>
</dbReference>
<dbReference type="CDD" id="cd18793">
    <property type="entry name" value="SF2_C_SNF"/>
    <property type="match status" value="1"/>
</dbReference>
<dbReference type="Gene3D" id="3.40.50.300">
    <property type="entry name" value="P-loop containing nucleotide triphosphate hydrolases"/>
    <property type="match status" value="1"/>
</dbReference>
<gene>
    <name evidence="16" type="ORF">MSPICULIGERA_LOCUS10395</name>
</gene>
<dbReference type="InterPro" id="IPR014978">
    <property type="entry name" value="Gln-Leu-Gln_QLQ"/>
</dbReference>
<dbReference type="Gene3D" id="3.40.50.10810">
    <property type="entry name" value="Tandem AAA-ATPase domain"/>
    <property type="match status" value="1"/>
</dbReference>
<proteinExistence type="predicted"/>
<feature type="compositionally biased region" description="Basic and acidic residues" evidence="10">
    <location>
        <begin position="1280"/>
        <end position="1292"/>
    </location>
</feature>
<dbReference type="Gene3D" id="1.20.5.170">
    <property type="match status" value="1"/>
</dbReference>
<name>A0AA36CNS5_9BILA</name>
<keyword evidence="7" id="KW-0539">Nucleus</keyword>
<feature type="region of interest" description="Disordered" evidence="10">
    <location>
        <begin position="1268"/>
        <end position="1322"/>
    </location>
</feature>
<dbReference type="InterPro" id="IPR001650">
    <property type="entry name" value="Helicase_C-like"/>
</dbReference>
<dbReference type="PROSITE" id="PS51192">
    <property type="entry name" value="HELICASE_ATP_BIND_1"/>
    <property type="match status" value="1"/>
</dbReference>
<feature type="domain" description="Helicase ATP-binding" evidence="12">
    <location>
        <begin position="527"/>
        <end position="692"/>
    </location>
</feature>
<dbReference type="InterPro" id="IPR029295">
    <property type="entry name" value="SnAC"/>
</dbReference>
<comment type="subcellular location">
    <subcellularLocation>
        <location evidence="1">Nucleus</location>
    </subcellularLocation>
</comment>
<dbReference type="EMBL" id="CATQJA010002589">
    <property type="protein sequence ID" value="CAJ0572000.1"/>
    <property type="molecule type" value="Genomic_DNA"/>
</dbReference>
<keyword evidence="3" id="KW-0805">Transcription regulation</keyword>
<feature type="domain" description="Bromo" evidence="11">
    <location>
        <begin position="1178"/>
        <end position="1248"/>
    </location>
</feature>
<accession>A0AA36CNS5</accession>
<dbReference type="SMART" id="SM00951">
    <property type="entry name" value="QLQ"/>
    <property type="match status" value="1"/>
</dbReference>
<keyword evidence="17" id="KW-1185">Reference proteome</keyword>
<evidence type="ECO:0000256" key="10">
    <source>
        <dbReference type="SAM" id="MobiDB-lite"/>
    </source>
</evidence>
<dbReference type="Gene3D" id="3.40.5.120">
    <property type="match status" value="1"/>
</dbReference>
<dbReference type="Pfam" id="PF00271">
    <property type="entry name" value="Helicase_C"/>
    <property type="match status" value="1"/>
</dbReference>
<comment type="caution">
    <text evidence="16">The sequence shown here is derived from an EMBL/GenBank/DDBJ whole genome shotgun (WGS) entry which is preliminary data.</text>
</comment>
<dbReference type="Pfam" id="PF14619">
    <property type="entry name" value="SnAC"/>
    <property type="match status" value="1"/>
</dbReference>
<dbReference type="SMART" id="SM01314">
    <property type="entry name" value="SnAC"/>
    <property type="match status" value="1"/>
</dbReference>
<feature type="coiled-coil region" evidence="9">
    <location>
        <begin position="359"/>
        <end position="386"/>
    </location>
</feature>
<evidence type="ECO:0000256" key="5">
    <source>
        <dbReference type="ARBA" id="ARBA00023159"/>
    </source>
</evidence>
<sequence>MASTGPPPDGQNEVPIAKLDNLITNMEEQNLTSDPRYLKTQQLRAKLAGGPLPEIPPVQAADAGAKEELAPNQLNQLRAQVNIYRLLARNEAIPSDLVSQAVLPRSKPASALPEAYEYPMEGENGEKLPYDLMWVLQTHVKRSSSRSSTLPIPCGIDPETIFKEREYRIQNRIGHRIQELTNLPADLPAQLRDKCEIELRSLRLVNLQTHLRTEVMGVLKKETTLETALNPYAYRRTKRQTLREARVTEKLEKQQKMEVEKKRRQKHTELLNEIQQAAREFKEFHRSTLLQRKNVKRAVETYFLNSERQKKADEIKNEKLRMQKLMQEDEEGYRQLLDEKKDKRLVHLLKQTDEFMEKLTSLVKQHQNTEKQKKKVERKMEKSREIVMHVHIRNLATGKLLPLEDCPSPDEIDTWLETHPGHEIVPRDQISDESEEECDEDVKPDKNEGVVDEMEGLTEEEKAKRILDKARNEEDELDPKEKKQMADYYATAHRNKEFIDKQHSTMGGGDETLKLKPYQIKGLEWLVSLYNNNLNGILADEMGLGKTIQTVALITYLMEVKNNNGPYLVIVPLSTVANWDLEFEKWAPHVKRILYKGDKDARRRLDAQVRRASFNVLLTTYEYVLREKASLGKVRWKYMIIDEGHRMKNHTNKLTLTLNGFFHAQHRVLLTGTPLQNKLPELWALLNFLLPTIFSSCVTFEQWFNAPFATTGEKMELNPEESMLIIRRLHKVLRPFLLRRLKKEVESELPDKTEYVIKCDMSALQKVLYQHLKKGLLIDTNRQQGGKTLMNRIMQLKKLCNHPFIFDNVEDSCRKFWKVPEVSFQDLIRVAGKFELLDRILPKMKASGHRVLIFSQMTNLLTILEDFFSARGWKYLRLDGNTKSDDRGELVKLFNAADSEYFVFMLSTRSGGLGLNLQTADTVIIYDSDWNPHQDMQAQDRAHRIGQKKEVRVLRLVTANSVEEEILAVARGKLNVDGKVIQAGKFNQNSTEGERRRLLEQYIQQEQEENDEDEIPDDEMVNQLICRSEDEFTLFQNMDIDRRREEAGQLHRKPRLLEANEIPEDILKAAERFDEMERAEQEGVSMDIDNAGDGRRKRKTVDYSIDSMPESEWLKQMEEHTDDEEEQAPKKRGRGKRKRDEEQDDEADDGKKRRKPSAEVLNLLNKAYAAATEYKTSDGTLLSEYFLELPAKRDYPDYYEVIDHPMAFSRIRKNIDVGRYASIEEMADDVFLLVENAKKYNVEDSDVYTSAILLEAVWKRLTNTVPKSERDENTAGVEPSSHEGSRMDDDNSRMSVGSSTPAKEGRRKSKQRAVVESDHDSE</sequence>
<evidence type="ECO:0000256" key="6">
    <source>
        <dbReference type="ARBA" id="ARBA00023163"/>
    </source>
</evidence>
<dbReference type="InterPro" id="IPR000330">
    <property type="entry name" value="SNF2_N"/>
</dbReference>
<dbReference type="SUPFAM" id="SSF160481">
    <property type="entry name" value="BRK domain-like"/>
    <property type="match status" value="1"/>
</dbReference>
<dbReference type="GO" id="GO:0006355">
    <property type="term" value="P:regulation of DNA-templated transcription"/>
    <property type="evidence" value="ECO:0007669"/>
    <property type="project" value="InterPro"/>
</dbReference>
<evidence type="ECO:0000256" key="3">
    <source>
        <dbReference type="ARBA" id="ARBA00023015"/>
    </source>
</evidence>
<protein>
    <submittedName>
        <fullName evidence="16">Uncharacterized protein</fullName>
    </submittedName>
</protein>
<keyword evidence="4 8" id="KW-0103">Bromodomain</keyword>
<dbReference type="SMART" id="SM00573">
    <property type="entry name" value="HSA"/>
    <property type="match status" value="1"/>
</dbReference>
<evidence type="ECO:0000259" key="15">
    <source>
        <dbReference type="PROSITE" id="PS51666"/>
    </source>
</evidence>
<dbReference type="Pfam" id="PF07533">
    <property type="entry name" value="BRK"/>
    <property type="match status" value="1"/>
</dbReference>
<dbReference type="InterPro" id="IPR006576">
    <property type="entry name" value="BRK_domain"/>
</dbReference>
<evidence type="ECO:0000256" key="9">
    <source>
        <dbReference type="SAM" id="Coils"/>
    </source>
</evidence>
<feature type="domain" description="Helicase C-terminal" evidence="13">
    <location>
        <begin position="836"/>
        <end position="987"/>
    </location>
</feature>
<dbReference type="SMART" id="SM00490">
    <property type="entry name" value="HELICc"/>
    <property type="match status" value="1"/>
</dbReference>
<feature type="domain" description="HSA" evidence="14">
    <location>
        <begin position="255"/>
        <end position="327"/>
    </location>
</feature>
<dbReference type="InterPro" id="IPR014012">
    <property type="entry name" value="HSA_dom"/>
</dbReference>
<feature type="compositionally biased region" description="Basic and acidic residues" evidence="10">
    <location>
        <begin position="1313"/>
        <end position="1322"/>
    </location>
</feature>
<dbReference type="GO" id="GO:0005524">
    <property type="term" value="F:ATP binding"/>
    <property type="evidence" value="ECO:0007669"/>
    <property type="project" value="InterPro"/>
</dbReference>
<dbReference type="Pfam" id="PF07529">
    <property type="entry name" value="HSA"/>
    <property type="match status" value="1"/>
</dbReference>
<dbReference type="PROSITE" id="PS51194">
    <property type="entry name" value="HELICASE_CTER"/>
    <property type="match status" value="1"/>
</dbReference>
<dbReference type="InterPro" id="IPR014001">
    <property type="entry name" value="Helicase_ATP-bd"/>
</dbReference>
<evidence type="ECO:0000256" key="1">
    <source>
        <dbReference type="ARBA" id="ARBA00004123"/>
    </source>
</evidence>
<organism evidence="16 17">
    <name type="scientific">Mesorhabditis spiculigera</name>
    <dbReference type="NCBI Taxonomy" id="96644"/>
    <lineage>
        <taxon>Eukaryota</taxon>
        <taxon>Metazoa</taxon>
        <taxon>Ecdysozoa</taxon>
        <taxon>Nematoda</taxon>
        <taxon>Chromadorea</taxon>
        <taxon>Rhabditida</taxon>
        <taxon>Rhabditina</taxon>
        <taxon>Rhabditomorpha</taxon>
        <taxon>Rhabditoidea</taxon>
        <taxon>Rhabditidae</taxon>
        <taxon>Mesorhabditinae</taxon>
        <taxon>Mesorhabditis</taxon>
    </lineage>
</organism>
<evidence type="ECO:0000313" key="16">
    <source>
        <dbReference type="EMBL" id="CAJ0572000.1"/>
    </source>
</evidence>
<dbReference type="InterPro" id="IPR036427">
    <property type="entry name" value="Bromodomain-like_sf"/>
</dbReference>
<dbReference type="PROSITE" id="PS51666">
    <property type="entry name" value="QLQ"/>
    <property type="match status" value="1"/>
</dbReference>
<dbReference type="Proteomes" id="UP001177023">
    <property type="component" value="Unassembled WGS sequence"/>
</dbReference>
<evidence type="ECO:0000313" key="17">
    <source>
        <dbReference type="Proteomes" id="UP001177023"/>
    </source>
</evidence>
<dbReference type="SUPFAM" id="SSF52540">
    <property type="entry name" value="P-loop containing nucleoside triphosphate hydrolases"/>
    <property type="match status" value="2"/>
</dbReference>
<reference evidence="16" key="1">
    <citation type="submission" date="2023-06" db="EMBL/GenBank/DDBJ databases">
        <authorList>
            <person name="Delattre M."/>
        </authorList>
    </citation>
    <scope>NUCLEOTIDE SEQUENCE</scope>
    <source>
        <strain evidence="16">AF72</strain>
    </source>
</reference>
<dbReference type="InterPro" id="IPR049730">
    <property type="entry name" value="SNF2/RAD54-like_C"/>
</dbReference>
<keyword evidence="6" id="KW-0804">Transcription</keyword>
<evidence type="ECO:0000256" key="8">
    <source>
        <dbReference type="PROSITE-ProRule" id="PRU00035"/>
    </source>
</evidence>
<dbReference type="SMART" id="SM00487">
    <property type="entry name" value="DEXDc"/>
    <property type="match status" value="1"/>
</dbReference>
<dbReference type="PROSITE" id="PS50014">
    <property type="entry name" value="BROMODOMAIN_2"/>
    <property type="match status" value="1"/>
</dbReference>
<feature type="region of interest" description="Disordered" evidence="10">
    <location>
        <begin position="1078"/>
        <end position="1156"/>
    </location>
</feature>
<evidence type="ECO:0000259" key="12">
    <source>
        <dbReference type="PROSITE" id="PS51192"/>
    </source>
</evidence>
<keyword evidence="2" id="KW-0378">Hydrolase</keyword>
<feature type="non-terminal residue" evidence="16">
    <location>
        <position position="1"/>
    </location>
</feature>
<dbReference type="PANTHER" id="PTHR10799">
    <property type="entry name" value="SNF2/RAD54 HELICASE FAMILY"/>
    <property type="match status" value="1"/>
</dbReference>
<dbReference type="InterPro" id="IPR001487">
    <property type="entry name" value="Bromodomain"/>
</dbReference>
<dbReference type="GO" id="GO:0016787">
    <property type="term" value="F:hydrolase activity"/>
    <property type="evidence" value="ECO:0007669"/>
    <property type="project" value="UniProtKB-KW"/>
</dbReference>
<feature type="region of interest" description="Disordered" evidence="10">
    <location>
        <begin position="425"/>
        <end position="446"/>
    </location>
</feature>
<evidence type="ECO:0000259" key="14">
    <source>
        <dbReference type="PROSITE" id="PS51204"/>
    </source>
</evidence>
<dbReference type="SMART" id="SM00297">
    <property type="entry name" value="BROMO"/>
    <property type="match status" value="1"/>
</dbReference>
<dbReference type="InterPro" id="IPR027417">
    <property type="entry name" value="P-loop_NTPase"/>
</dbReference>
<dbReference type="GO" id="GO:0042393">
    <property type="term" value="F:histone binding"/>
    <property type="evidence" value="ECO:0007669"/>
    <property type="project" value="InterPro"/>
</dbReference>
<dbReference type="InterPro" id="IPR038718">
    <property type="entry name" value="SNF2-like_sf"/>
</dbReference>
<dbReference type="FunFam" id="3.40.50.10810:FF:000008">
    <property type="entry name" value="Chromatin structure-remodeling complex subunit snf21"/>
    <property type="match status" value="1"/>
</dbReference>
<evidence type="ECO:0000256" key="2">
    <source>
        <dbReference type="ARBA" id="ARBA00022801"/>
    </source>
</evidence>
<dbReference type="SMART" id="SM00592">
    <property type="entry name" value="BRK"/>
    <property type="match status" value="1"/>
</dbReference>
<dbReference type="Pfam" id="PF00439">
    <property type="entry name" value="Bromodomain"/>
    <property type="match status" value="1"/>
</dbReference>
<dbReference type="FunFam" id="3.40.50.300:FF:003020">
    <property type="entry name" value="SNF2-related domain-containing protein"/>
    <property type="match status" value="1"/>
</dbReference>
<dbReference type="Pfam" id="PF08880">
    <property type="entry name" value="QLQ"/>
    <property type="match status" value="1"/>
</dbReference>
<dbReference type="PROSITE" id="PS51204">
    <property type="entry name" value="HSA"/>
    <property type="match status" value="1"/>
</dbReference>
<keyword evidence="9" id="KW-0175">Coiled coil</keyword>
<dbReference type="PRINTS" id="PR00503">
    <property type="entry name" value="BROMODOMAIN"/>
</dbReference>
<evidence type="ECO:0000259" key="13">
    <source>
        <dbReference type="PROSITE" id="PS51194"/>
    </source>
</evidence>
<dbReference type="Pfam" id="PF00176">
    <property type="entry name" value="SNF2-rel_dom"/>
    <property type="match status" value="1"/>
</dbReference>
<feature type="domain" description="QLQ" evidence="15">
    <location>
        <begin position="68"/>
        <end position="103"/>
    </location>
</feature>
<evidence type="ECO:0000256" key="4">
    <source>
        <dbReference type="ARBA" id="ARBA00023117"/>
    </source>
</evidence>
<feature type="compositionally biased region" description="Acidic residues" evidence="10">
    <location>
        <begin position="431"/>
        <end position="440"/>
    </location>
</feature>